<keyword evidence="9" id="KW-0812">Transmembrane</keyword>
<accession>A3KA90</accession>
<keyword evidence="5" id="KW-0547">Nucleotide-binding</keyword>
<dbReference type="Pfam" id="PF00512">
    <property type="entry name" value="HisKA"/>
    <property type="match status" value="1"/>
</dbReference>
<dbReference type="CDD" id="cd00082">
    <property type="entry name" value="HisKA"/>
    <property type="match status" value="1"/>
</dbReference>
<keyword evidence="12" id="KW-1185">Reference proteome</keyword>
<dbReference type="Gene3D" id="3.30.565.10">
    <property type="entry name" value="Histidine kinase-like ATPase, C-terminal domain"/>
    <property type="match status" value="1"/>
</dbReference>
<feature type="transmembrane region" description="Helical" evidence="9">
    <location>
        <begin position="22"/>
        <end position="55"/>
    </location>
</feature>
<keyword evidence="8" id="KW-0902">Two-component regulatory system</keyword>
<keyword evidence="9" id="KW-1133">Transmembrane helix</keyword>
<keyword evidence="6 11" id="KW-0418">Kinase</keyword>
<dbReference type="Pfam" id="PF02518">
    <property type="entry name" value="HATPase_c"/>
    <property type="match status" value="1"/>
</dbReference>
<feature type="transmembrane region" description="Helical" evidence="9">
    <location>
        <begin position="155"/>
        <end position="178"/>
    </location>
</feature>
<evidence type="ECO:0000256" key="8">
    <source>
        <dbReference type="ARBA" id="ARBA00023012"/>
    </source>
</evidence>
<dbReference type="InterPro" id="IPR003594">
    <property type="entry name" value="HATPase_dom"/>
</dbReference>
<dbReference type="GO" id="GO:0000155">
    <property type="term" value="F:phosphorelay sensor kinase activity"/>
    <property type="evidence" value="ECO:0007669"/>
    <property type="project" value="InterPro"/>
</dbReference>
<dbReference type="InterPro" id="IPR005467">
    <property type="entry name" value="His_kinase_dom"/>
</dbReference>
<dbReference type="PROSITE" id="PS50109">
    <property type="entry name" value="HIS_KIN"/>
    <property type="match status" value="1"/>
</dbReference>
<dbReference type="PRINTS" id="PR00344">
    <property type="entry name" value="BCTRLSENSOR"/>
</dbReference>
<dbReference type="PANTHER" id="PTHR43065">
    <property type="entry name" value="SENSOR HISTIDINE KINASE"/>
    <property type="match status" value="1"/>
</dbReference>
<proteinExistence type="predicted"/>
<dbReference type="InterPro" id="IPR036097">
    <property type="entry name" value="HisK_dim/P_sf"/>
</dbReference>
<dbReference type="SMART" id="SM00387">
    <property type="entry name" value="HATPase_c"/>
    <property type="match status" value="1"/>
</dbReference>
<evidence type="ECO:0000256" key="1">
    <source>
        <dbReference type="ARBA" id="ARBA00000085"/>
    </source>
</evidence>
<dbReference type="GO" id="GO:0005524">
    <property type="term" value="F:ATP binding"/>
    <property type="evidence" value="ECO:0007669"/>
    <property type="project" value="UniProtKB-KW"/>
</dbReference>
<dbReference type="eggNOG" id="COG4191">
    <property type="taxonomic scope" value="Bacteria"/>
</dbReference>
<evidence type="ECO:0000256" key="3">
    <source>
        <dbReference type="ARBA" id="ARBA00022553"/>
    </source>
</evidence>
<evidence type="ECO:0000256" key="7">
    <source>
        <dbReference type="ARBA" id="ARBA00022840"/>
    </source>
</evidence>
<feature type="domain" description="Histidine kinase" evidence="10">
    <location>
        <begin position="208"/>
        <end position="430"/>
    </location>
</feature>
<gene>
    <name evidence="11" type="ORF">SSE37_15693</name>
</gene>
<evidence type="ECO:0000256" key="4">
    <source>
        <dbReference type="ARBA" id="ARBA00022679"/>
    </source>
</evidence>
<evidence type="ECO:0000259" key="10">
    <source>
        <dbReference type="PROSITE" id="PS50109"/>
    </source>
</evidence>
<dbReference type="SMART" id="SM00388">
    <property type="entry name" value="HisKA"/>
    <property type="match status" value="1"/>
</dbReference>
<feature type="transmembrane region" description="Helical" evidence="9">
    <location>
        <begin position="127"/>
        <end position="149"/>
    </location>
</feature>
<comment type="catalytic activity">
    <reaction evidence="1">
        <text>ATP + protein L-histidine = ADP + protein N-phospho-L-histidine.</text>
        <dbReference type="EC" id="2.7.13.3"/>
    </reaction>
</comment>
<dbReference type="InterPro" id="IPR036890">
    <property type="entry name" value="HATPase_C_sf"/>
</dbReference>
<dbReference type="Proteomes" id="UP000005713">
    <property type="component" value="Unassembled WGS sequence"/>
</dbReference>
<dbReference type="RefSeq" id="WP_005863533.1">
    <property type="nucleotide sequence ID" value="NZ_CP155729.1"/>
</dbReference>
<name>A3KA90_SAGS3</name>
<keyword evidence="9" id="KW-0472">Membrane</keyword>
<dbReference type="InterPro" id="IPR004358">
    <property type="entry name" value="Sig_transdc_His_kin-like_C"/>
</dbReference>
<evidence type="ECO:0000313" key="12">
    <source>
        <dbReference type="Proteomes" id="UP000005713"/>
    </source>
</evidence>
<comment type="caution">
    <text evidence="11">The sequence shown here is derived from an EMBL/GenBank/DDBJ whole genome shotgun (WGS) entry which is preliminary data.</text>
</comment>
<sequence>MTAARRNMQLLYDVEYGVRRELIVRLVAVFFGAVLLCFYVGNLLPAAWCAGYFLAHALHCRYIVVHREIAQPHHVMIAGLSYLVVVVAFMWLPVHFSMNEAPEKIALGAILMGSTMVYQIRRGDRILWLAWAQIALFGVFLLLTVGSHMDDFDGYFAKLGVLIVVVVALAYTALAMLFTRTSRMTLEETAERLAQDQKMSAIGRLAGGVAHDFNNILTVVQGNLELYHLMTDRAERDAAVEEAQAAAKRAEAVVQQLLVYARKAPTRARVLDANVAVDGIVSLVNTLVPARIEKVHLRHPGRLPVKLDDAQLTTAVLNLVKNSVDAIEGNGSVEIITSEERLTEELATGDGHALPPGRYVSIAVADTGAGIPGDVLPMVAEPFFTTKPPGMGTGLGLSMVAGFVRSAHGGLKIESSDKGTRIAMLFPLVSLQEPVGQTSNAALEGGVPVGE</sequence>
<dbReference type="EC" id="2.7.13.3" evidence="2"/>
<keyword evidence="4" id="KW-0808">Transferase</keyword>
<evidence type="ECO:0000256" key="5">
    <source>
        <dbReference type="ARBA" id="ARBA00022741"/>
    </source>
</evidence>
<evidence type="ECO:0000256" key="2">
    <source>
        <dbReference type="ARBA" id="ARBA00012438"/>
    </source>
</evidence>
<dbReference type="SUPFAM" id="SSF55874">
    <property type="entry name" value="ATPase domain of HSP90 chaperone/DNA topoisomerase II/histidine kinase"/>
    <property type="match status" value="1"/>
</dbReference>
<evidence type="ECO:0000256" key="6">
    <source>
        <dbReference type="ARBA" id="ARBA00022777"/>
    </source>
</evidence>
<evidence type="ECO:0000313" key="11">
    <source>
        <dbReference type="EMBL" id="EBA05881.1"/>
    </source>
</evidence>
<dbReference type="EMBL" id="AAYA01000021">
    <property type="protein sequence ID" value="EBA05881.1"/>
    <property type="molecule type" value="Genomic_DNA"/>
</dbReference>
<dbReference type="InterPro" id="IPR003661">
    <property type="entry name" value="HisK_dim/P_dom"/>
</dbReference>
<dbReference type="Gene3D" id="1.10.287.130">
    <property type="match status" value="1"/>
</dbReference>
<dbReference type="PANTHER" id="PTHR43065:SF46">
    <property type="entry name" value="C4-DICARBOXYLATE TRANSPORT SENSOR PROTEIN DCTB"/>
    <property type="match status" value="1"/>
</dbReference>
<evidence type="ECO:0000256" key="9">
    <source>
        <dbReference type="SAM" id="Phobius"/>
    </source>
</evidence>
<keyword evidence="3" id="KW-0597">Phosphoprotein</keyword>
<feature type="transmembrane region" description="Helical" evidence="9">
    <location>
        <begin position="75"/>
        <end position="92"/>
    </location>
</feature>
<organism evidence="11 12">
    <name type="scientific">Sagittula stellata (strain ATCC 700073 / DSM 11524 / E-37)</name>
    <dbReference type="NCBI Taxonomy" id="388399"/>
    <lineage>
        <taxon>Bacteria</taxon>
        <taxon>Pseudomonadati</taxon>
        <taxon>Pseudomonadota</taxon>
        <taxon>Alphaproteobacteria</taxon>
        <taxon>Rhodobacterales</taxon>
        <taxon>Roseobacteraceae</taxon>
        <taxon>Sagittula</taxon>
    </lineage>
</organism>
<dbReference type="OrthoDB" id="9796100at2"/>
<protein>
    <recommendedName>
        <fullName evidence="2">histidine kinase</fullName>
        <ecNumber evidence="2">2.7.13.3</ecNumber>
    </recommendedName>
</protein>
<dbReference type="SUPFAM" id="SSF47384">
    <property type="entry name" value="Homodimeric domain of signal transducing histidine kinase"/>
    <property type="match status" value="1"/>
</dbReference>
<keyword evidence="7" id="KW-0067">ATP-binding</keyword>
<dbReference type="AlphaFoldDB" id="A3KA90"/>
<reference evidence="11 12" key="1">
    <citation type="submission" date="2006-06" db="EMBL/GenBank/DDBJ databases">
        <authorList>
            <person name="Moran M.A."/>
            <person name="Ferriera S."/>
            <person name="Johnson J."/>
            <person name="Kravitz S."/>
            <person name="Beeson K."/>
            <person name="Sutton G."/>
            <person name="Rogers Y.-H."/>
            <person name="Friedman R."/>
            <person name="Frazier M."/>
            <person name="Venter J.C."/>
        </authorList>
    </citation>
    <scope>NUCLEOTIDE SEQUENCE [LARGE SCALE GENOMIC DNA]</scope>
    <source>
        <strain evidence="11 12">E-37</strain>
    </source>
</reference>